<proteinExistence type="predicted"/>
<dbReference type="GO" id="GO:0005829">
    <property type="term" value="C:cytosol"/>
    <property type="evidence" value="ECO:0007669"/>
    <property type="project" value="TreeGrafter"/>
</dbReference>
<dbReference type="GO" id="GO:0030267">
    <property type="term" value="F:glyoxylate reductase (NADPH) activity"/>
    <property type="evidence" value="ECO:0007669"/>
    <property type="project" value="TreeGrafter"/>
</dbReference>
<dbReference type="AlphaFoldDB" id="A0A1X7M3S0"/>
<feature type="domain" description="D-isomer specific 2-hydroxyacid dehydrogenase catalytic" evidence="2">
    <location>
        <begin position="47"/>
        <end position="315"/>
    </location>
</feature>
<dbReference type="InterPro" id="IPR011009">
    <property type="entry name" value="Kinase-like_dom_sf"/>
</dbReference>
<dbReference type="SUPFAM" id="SSF52283">
    <property type="entry name" value="Formate/glycerate dehydrogenase catalytic domain-like"/>
    <property type="match status" value="1"/>
</dbReference>
<dbReference type="Gene3D" id="3.40.50.720">
    <property type="entry name" value="NAD(P)-binding Rossmann-like Domain"/>
    <property type="match status" value="2"/>
</dbReference>
<dbReference type="InterPro" id="IPR029752">
    <property type="entry name" value="D-isomer_DH_CS1"/>
</dbReference>
<feature type="domain" description="Aminoglycoside phosphotransferase" evidence="3">
    <location>
        <begin position="360"/>
        <end position="529"/>
    </location>
</feature>
<organism evidence="5 6">
    <name type="scientific">Paraburkholderia susongensis</name>
    <dbReference type="NCBI Taxonomy" id="1515439"/>
    <lineage>
        <taxon>Bacteria</taxon>
        <taxon>Pseudomonadati</taxon>
        <taxon>Pseudomonadota</taxon>
        <taxon>Betaproteobacteria</taxon>
        <taxon>Burkholderiales</taxon>
        <taxon>Burkholderiaceae</taxon>
        <taxon>Paraburkholderia</taxon>
    </lineage>
</organism>
<dbReference type="Gene3D" id="3.90.1200.10">
    <property type="match status" value="1"/>
</dbReference>
<evidence type="ECO:0000259" key="3">
    <source>
        <dbReference type="Pfam" id="PF01636"/>
    </source>
</evidence>
<dbReference type="RefSeq" id="WP_167387589.1">
    <property type="nucleotide sequence ID" value="NZ_FXAT01000016.1"/>
</dbReference>
<dbReference type="PANTHER" id="PTHR10996">
    <property type="entry name" value="2-HYDROXYACID DEHYDROGENASE-RELATED"/>
    <property type="match status" value="1"/>
</dbReference>
<dbReference type="InterPro" id="IPR006139">
    <property type="entry name" value="D-isomer_2_OHA_DH_cat_dom"/>
</dbReference>
<dbReference type="Pfam" id="PF02826">
    <property type="entry name" value="2-Hacid_dh_C"/>
    <property type="match status" value="1"/>
</dbReference>
<dbReference type="CDD" id="cd05299">
    <property type="entry name" value="CtBP_dh"/>
    <property type="match status" value="1"/>
</dbReference>
<dbReference type="Proteomes" id="UP000193228">
    <property type="component" value="Unassembled WGS sequence"/>
</dbReference>
<dbReference type="InterPro" id="IPR006140">
    <property type="entry name" value="D-isomer_DH_NAD-bd"/>
</dbReference>
<reference evidence="6" key="1">
    <citation type="submission" date="2017-04" db="EMBL/GenBank/DDBJ databases">
        <authorList>
            <person name="Varghese N."/>
            <person name="Submissions S."/>
        </authorList>
    </citation>
    <scope>NUCLEOTIDE SEQUENCE [LARGE SCALE GENOMIC DNA]</scope>
    <source>
        <strain evidence="6">LMG 29540</strain>
    </source>
</reference>
<dbReference type="InterPro" id="IPR043322">
    <property type="entry name" value="CtBP"/>
</dbReference>
<evidence type="ECO:0000259" key="4">
    <source>
        <dbReference type="Pfam" id="PF02826"/>
    </source>
</evidence>
<dbReference type="SUPFAM" id="SSF51735">
    <property type="entry name" value="NAD(P)-binding Rossmann-fold domains"/>
    <property type="match status" value="1"/>
</dbReference>
<dbReference type="GO" id="GO:0003714">
    <property type="term" value="F:transcription corepressor activity"/>
    <property type="evidence" value="ECO:0007669"/>
    <property type="project" value="InterPro"/>
</dbReference>
<keyword evidence="6" id="KW-1185">Reference proteome</keyword>
<dbReference type="InterPro" id="IPR036291">
    <property type="entry name" value="NAD(P)-bd_dom_sf"/>
</dbReference>
<dbReference type="PROSITE" id="PS00065">
    <property type="entry name" value="D_2_HYDROXYACID_DH_1"/>
    <property type="match status" value="1"/>
</dbReference>
<protein>
    <submittedName>
        <fullName evidence="5">Lactate dehydrogenase</fullName>
    </submittedName>
</protein>
<evidence type="ECO:0000313" key="6">
    <source>
        <dbReference type="Proteomes" id="UP000193228"/>
    </source>
</evidence>
<dbReference type="InterPro" id="IPR050223">
    <property type="entry name" value="D-isomer_2-hydroxyacid_DH"/>
</dbReference>
<evidence type="ECO:0000256" key="1">
    <source>
        <dbReference type="ARBA" id="ARBA00023002"/>
    </source>
</evidence>
<evidence type="ECO:0000259" key="2">
    <source>
        <dbReference type="Pfam" id="PF00389"/>
    </source>
</evidence>
<gene>
    <name evidence="5" type="ORF">SAMN06265784_11658</name>
</gene>
<keyword evidence="1" id="KW-0560">Oxidoreductase</keyword>
<dbReference type="Gene3D" id="3.30.200.20">
    <property type="entry name" value="Phosphorylase Kinase, domain 1"/>
    <property type="match status" value="1"/>
</dbReference>
<feature type="domain" description="D-isomer specific 2-hydroxyacid dehydrogenase NAD-binding" evidence="4">
    <location>
        <begin position="111"/>
        <end position="283"/>
    </location>
</feature>
<sequence>MKVLITDYAWPDLKIETDVIETAGFELVAGPAVAGSEEDIEHLVAEHDPDAILTCWAPVSARAITCATRLKIVARLGVGLDNIDVGAATAVGAWVTNVPDYCVEEVSDHAVALLLNHFRAIAGYDRDVKEGRWAPGSRPLKRIAELTVGIIGYGRIGRATGRKLAAFGCTVLATNGDYPVTAEAGVQTATIADIQKNADAIILHAPLTSETQHLVDESFISACKHKPLLINVSRGGLVSNEAVLDALADDRLSGAALDVVEGEPSPPANLIGHARVIATPHVAFLSDTSVIELRTRACEEVVRVLLGKDPVNACNHLQSGQSLQGGVASDIQVIQTVQGSIVIKKALDKLKVAADWRSDPARSLTEVAALNAATELLGPGVVPRVLWSDSVRNQFAMELVSPTQKNWKQELLAGTINLATARRAGELLGMLHKRSSRCPALAERFADQTFFRELRVTPYFERVAQRNPEYRDAVSAVIEGMTARRQALVHGDYSPKNLLVDDATVTVVDWEVAHWGDPRFDVAFVLAHLILKAHRREANVNELLLAERSFVEGYLVEGPAVFDACLLPLLGCLLLARLDSDSPVDYIAELDTGGIRRVARTLLGGDMAFANRWFN</sequence>
<dbReference type="GO" id="GO:0016618">
    <property type="term" value="F:hydroxypyruvate reductase [NAD(P)H] activity"/>
    <property type="evidence" value="ECO:0007669"/>
    <property type="project" value="TreeGrafter"/>
</dbReference>
<dbReference type="STRING" id="1515439.SAMN06265784_11658"/>
<name>A0A1X7M3S0_9BURK</name>
<dbReference type="EMBL" id="FXAT01000016">
    <property type="protein sequence ID" value="SMG60394.1"/>
    <property type="molecule type" value="Genomic_DNA"/>
</dbReference>
<dbReference type="GO" id="GO:0051287">
    <property type="term" value="F:NAD binding"/>
    <property type="evidence" value="ECO:0007669"/>
    <property type="project" value="InterPro"/>
</dbReference>
<dbReference type="SUPFAM" id="SSF56112">
    <property type="entry name" value="Protein kinase-like (PK-like)"/>
    <property type="match status" value="1"/>
</dbReference>
<evidence type="ECO:0000313" key="5">
    <source>
        <dbReference type="EMBL" id="SMG60394.1"/>
    </source>
</evidence>
<dbReference type="Pfam" id="PF00389">
    <property type="entry name" value="2-Hacid_dh"/>
    <property type="match status" value="1"/>
</dbReference>
<dbReference type="PANTHER" id="PTHR10996:SF283">
    <property type="entry name" value="GLYOXYLATE_HYDROXYPYRUVATE REDUCTASE B"/>
    <property type="match status" value="1"/>
</dbReference>
<dbReference type="InterPro" id="IPR002575">
    <property type="entry name" value="Aminoglycoside_PTrfase"/>
</dbReference>
<dbReference type="Pfam" id="PF01636">
    <property type="entry name" value="APH"/>
    <property type="match status" value="1"/>
</dbReference>
<accession>A0A1X7M3S0</accession>